<dbReference type="GeneID" id="54576242"/>
<keyword evidence="3" id="KW-1185">Reference proteome</keyword>
<dbReference type="Proteomes" id="UP000800094">
    <property type="component" value="Unassembled WGS sequence"/>
</dbReference>
<dbReference type="PANTHER" id="PTHR38118:SF2">
    <property type="entry name" value="CDP-ALCOHOL PHOSPHATIDYLTRANSFERASE PROTEIN"/>
    <property type="match status" value="1"/>
</dbReference>
<reference evidence="2" key="1">
    <citation type="journal article" date="2020" name="Stud. Mycol.">
        <title>101 Dothideomycetes genomes: a test case for predicting lifestyles and emergence of pathogens.</title>
        <authorList>
            <person name="Haridas S."/>
            <person name="Albert R."/>
            <person name="Binder M."/>
            <person name="Bloem J."/>
            <person name="Labutti K."/>
            <person name="Salamov A."/>
            <person name="Andreopoulos B."/>
            <person name="Baker S."/>
            <person name="Barry K."/>
            <person name="Bills G."/>
            <person name="Bluhm B."/>
            <person name="Cannon C."/>
            <person name="Castanera R."/>
            <person name="Culley D."/>
            <person name="Daum C."/>
            <person name="Ezra D."/>
            <person name="Gonzalez J."/>
            <person name="Henrissat B."/>
            <person name="Kuo A."/>
            <person name="Liang C."/>
            <person name="Lipzen A."/>
            <person name="Lutzoni F."/>
            <person name="Magnuson J."/>
            <person name="Mondo S."/>
            <person name="Nolan M."/>
            <person name="Ohm R."/>
            <person name="Pangilinan J."/>
            <person name="Park H.-J."/>
            <person name="Ramirez L."/>
            <person name="Alfaro M."/>
            <person name="Sun H."/>
            <person name="Tritt A."/>
            <person name="Yoshinaga Y."/>
            <person name="Zwiers L.-H."/>
            <person name="Turgeon B."/>
            <person name="Goodwin S."/>
            <person name="Spatafora J."/>
            <person name="Crous P."/>
            <person name="Grigoriev I."/>
        </authorList>
    </citation>
    <scope>NUCLEOTIDE SEQUENCE</scope>
    <source>
        <strain evidence="2">CBS 122368</strain>
    </source>
</reference>
<dbReference type="OrthoDB" id="2121879at2759"/>
<protein>
    <recommendedName>
        <fullName evidence="1">DUF7707 domain-containing protein</fullName>
    </recommendedName>
</protein>
<name>A0A6A6HZQ9_9PLEO</name>
<feature type="non-terminal residue" evidence="2">
    <location>
        <position position="1"/>
    </location>
</feature>
<evidence type="ECO:0000259" key="1">
    <source>
        <dbReference type="Pfam" id="PF24808"/>
    </source>
</evidence>
<dbReference type="InterPro" id="IPR056124">
    <property type="entry name" value="DUF7707"/>
</dbReference>
<proteinExistence type="predicted"/>
<dbReference type="RefSeq" id="XP_033678521.1">
    <property type="nucleotide sequence ID" value="XM_033822912.1"/>
</dbReference>
<sequence length="118" mass="12233">IDPSSVSASDRSTWCRSQTDTCSTLCDANTSENACDANTLDFSCACVAQVSFNISDYNGSIPAFECTTWIQQCVLQSSVNGTEQQQQCLSHSCGTKDAVALPVGSDATSVGSATSTAA</sequence>
<dbReference type="EMBL" id="ML987205">
    <property type="protein sequence ID" value="KAF2243517.1"/>
    <property type="molecule type" value="Genomic_DNA"/>
</dbReference>
<evidence type="ECO:0000313" key="2">
    <source>
        <dbReference type="EMBL" id="KAF2243517.1"/>
    </source>
</evidence>
<dbReference type="Pfam" id="PF24808">
    <property type="entry name" value="DUF7707"/>
    <property type="match status" value="1"/>
</dbReference>
<evidence type="ECO:0000313" key="3">
    <source>
        <dbReference type="Proteomes" id="UP000800094"/>
    </source>
</evidence>
<organism evidence="2 3">
    <name type="scientific">Trematosphaeria pertusa</name>
    <dbReference type="NCBI Taxonomy" id="390896"/>
    <lineage>
        <taxon>Eukaryota</taxon>
        <taxon>Fungi</taxon>
        <taxon>Dikarya</taxon>
        <taxon>Ascomycota</taxon>
        <taxon>Pezizomycotina</taxon>
        <taxon>Dothideomycetes</taxon>
        <taxon>Pleosporomycetidae</taxon>
        <taxon>Pleosporales</taxon>
        <taxon>Massarineae</taxon>
        <taxon>Trematosphaeriaceae</taxon>
        <taxon>Trematosphaeria</taxon>
    </lineage>
</organism>
<gene>
    <name evidence="2" type="ORF">BU26DRAFT_409534</name>
</gene>
<feature type="non-terminal residue" evidence="2">
    <location>
        <position position="118"/>
    </location>
</feature>
<feature type="domain" description="DUF7707" evidence="1">
    <location>
        <begin position="1"/>
        <end position="97"/>
    </location>
</feature>
<dbReference type="PANTHER" id="PTHR38118">
    <property type="entry name" value="ANCHORED CELL WALL PROTEIN 11-RELATED"/>
    <property type="match status" value="1"/>
</dbReference>
<dbReference type="AlphaFoldDB" id="A0A6A6HZQ9"/>
<accession>A0A6A6HZQ9</accession>